<dbReference type="Pfam" id="PF00650">
    <property type="entry name" value="CRAL_TRIO"/>
    <property type="match status" value="1"/>
</dbReference>
<dbReference type="SUPFAM" id="SSF52087">
    <property type="entry name" value="CRAL/TRIO domain"/>
    <property type="match status" value="1"/>
</dbReference>
<dbReference type="PANTHER" id="PTHR10174">
    <property type="entry name" value="ALPHA-TOCOPHEROL TRANSFER PROTEIN-RELATED"/>
    <property type="match status" value="1"/>
</dbReference>
<accession>A0AAN7SGL3</accession>
<sequence>MTELKFNFTALQLIEYENLQEESIENIKKWCATQAIPQPTDELIALFLLSCNRDEERTKTTVIAYYRIKNKAVEIFNNRSVNLPEVQEVLQIGYFCVMPRRTVDGCAIVCIKAKPNTNDDKHWSIRPLLKVICMMLDAAIYEYPPKYFLIIFDVKHLTLKHLSRIKPKVIKIFLEYLQEGFPSKLKAIHVINMVSILNKTIKLLKPFIKKDVWEMTKFHSKKMDWGKFYRECVGTDNLPEEYGGSLGSFEIVHEITLQKLNALEDFFLNEELHRRVVTADVSGEDTED</sequence>
<dbReference type="Proteomes" id="UP001353858">
    <property type="component" value="Unassembled WGS sequence"/>
</dbReference>
<dbReference type="AlphaFoldDB" id="A0AAN7SGL3"/>
<dbReference type="Gene3D" id="3.40.525.10">
    <property type="entry name" value="CRAL-TRIO lipid binding domain"/>
    <property type="match status" value="1"/>
</dbReference>
<evidence type="ECO:0000313" key="2">
    <source>
        <dbReference type="EMBL" id="KAK4878819.1"/>
    </source>
</evidence>
<dbReference type="InterPro" id="IPR036865">
    <property type="entry name" value="CRAL-TRIO_dom_sf"/>
</dbReference>
<evidence type="ECO:0000259" key="1">
    <source>
        <dbReference type="PROSITE" id="PS50191"/>
    </source>
</evidence>
<feature type="domain" description="CRAL-TRIO" evidence="1">
    <location>
        <begin position="82"/>
        <end position="250"/>
    </location>
</feature>
<evidence type="ECO:0000313" key="3">
    <source>
        <dbReference type="Proteomes" id="UP001353858"/>
    </source>
</evidence>
<keyword evidence="3" id="KW-1185">Reference proteome</keyword>
<reference evidence="3" key="1">
    <citation type="submission" date="2023-01" db="EMBL/GenBank/DDBJ databases">
        <title>Key to firefly adult light organ development and bioluminescence: homeobox transcription factors regulate luciferase expression and transportation to peroxisome.</title>
        <authorList>
            <person name="Fu X."/>
        </authorList>
    </citation>
    <scope>NUCLEOTIDE SEQUENCE [LARGE SCALE GENOMIC DNA]</scope>
</reference>
<proteinExistence type="predicted"/>
<dbReference type="InterPro" id="IPR001251">
    <property type="entry name" value="CRAL-TRIO_dom"/>
</dbReference>
<dbReference type="GO" id="GO:0016020">
    <property type="term" value="C:membrane"/>
    <property type="evidence" value="ECO:0007669"/>
    <property type="project" value="TreeGrafter"/>
</dbReference>
<dbReference type="PROSITE" id="PS50191">
    <property type="entry name" value="CRAL_TRIO"/>
    <property type="match status" value="1"/>
</dbReference>
<gene>
    <name evidence="2" type="ORF">RN001_011325</name>
</gene>
<dbReference type="SUPFAM" id="SSF46938">
    <property type="entry name" value="CRAL/TRIO N-terminal domain"/>
    <property type="match status" value="1"/>
</dbReference>
<dbReference type="EMBL" id="JARPUR010000004">
    <property type="protein sequence ID" value="KAK4878819.1"/>
    <property type="molecule type" value="Genomic_DNA"/>
</dbReference>
<comment type="caution">
    <text evidence="2">The sequence shown here is derived from an EMBL/GenBank/DDBJ whole genome shotgun (WGS) entry which is preliminary data.</text>
</comment>
<dbReference type="InterPro" id="IPR036273">
    <property type="entry name" value="CRAL/TRIO_N_dom_sf"/>
</dbReference>
<dbReference type="PANTHER" id="PTHR10174:SF213">
    <property type="entry name" value="CRAL-TRIO DOMAIN-CONTAINING PROTEIN"/>
    <property type="match status" value="1"/>
</dbReference>
<dbReference type="SMART" id="SM00516">
    <property type="entry name" value="SEC14"/>
    <property type="match status" value="1"/>
</dbReference>
<protein>
    <recommendedName>
        <fullName evidence="1">CRAL-TRIO domain-containing protein</fullName>
    </recommendedName>
</protein>
<dbReference type="CDD" id="cd00170">
    <property type="entry name" value="SEC14"/>
    <property type="match status" value="1"/>
</dbReference>
<dbReference type="GO" id="GO:1902936">
    <property type="term" value="F:phosphatidylinositol bisphosphate binding"/>
    <property type="evidence" value="ECO:0007669"/>
    <property type="project" value="TreeGrafter"/>
</dbReference>
<name>A0AAN7SGL3_9COLE</name>
<organism evidence="2 3">
    <name type="scientific">Aquatica leii</name>
    <dbReference type="NCBI Taxonomy" id="1421715"/>
    <lineage>
        <taxon>Eukaryota</taxon>
        <taxon>Metazoa</taxon>
        <taxon>Ecdysozoa</taxon>
        <taxon>Arthropoda</taxon>
        <taxon>Hexapoda</taxon>
        <taxon>Insecta</taxon>
        <taxon>Pterygota</taxon>
        <taxon>Neoptera</taxon>
        <taxon>Endopterygota</taxon>
        <taxon>Coleoptera</taxon>
        <taxon>Polyphaga</taxon>
        <taxon>Elateriformia</taxon>
        <taxon>Elateroidea</taxon>
        <taxon>Lampyridae</taxon>
        <taxon>Luciolinae</taxon>
        <taxon>Aquatica</taxon>
    </lineage>
</organism>